<sequence length="272" mass="30415">MQPPQIPLAAHFANEPNQRSENTAATSTPSSQASSNTITTCYILPRIEACKEKLRCSNLKRKIKGEFETEQEELSFNKLVMFIILIVVVAMLAIMLVCIGLYHHPSPDKIEQKNDLKSVNQLLATPVLTATIPLSTASTESSEEIHVAMVDSEKLDSQSIKARSLAPPYLDPCKVNDNCDWGYRCHEGLCHPGCDSDSDCRKLHKCGHWKHDGPSDNYCMVQPHKTCRAHLEFCVADNDCCSGLCKSKGKWKMCQPSRGRNIPPLLNPYLWM</sequence>
<organism evidence="3 4">
    <name type="scientific">Penicillium steckii</name>
    <dbReference type="NCBI Taxonomy" id="303698"/>
    <lineage>
        <taxon>Eukaryota</taxon>
        <taxon>Fungi</taxon>
        <taxon>Dikarya</taxon>
        <taxon>Ascomycota</taxon>
        <taxon>Pezizomycotina</taxon>
        <taxon>Eurotiomycetes</taxon>
        <taxon>Eurotiomycetidae</taxon>
        <taxon>Eurotiales</taxon>
        <taxon>Aspergillaceae</taxon>
        <taxon>Penicillium</taxon>
    </lineage>
</organism>
<evidence type="ECO:0000256" key="1">
    <source>
        <dbReference type="SAM" id="MobiDB-lite"/>
    </source>
</evidence>
<dbReference type="EMBL" id="MLKD01000006">
    <property type="protein sequence ID" value="OQE25101.1"/>
    <property type="molecule type" value="Genomic_DNA"/>
</dbReference>
<dbReference type="OrthoDB" id="4355630at2759"/>
<evidence type="ECO:0000256" key="2">
    <source>
        <dbReference type="SAM" id="Phobius"/>
    </source>
</evidence>
<proteinExistence type="predicted"/>
<keyword evidence="4" id="KW-1185">Reference proteome</keyword>
<accession>A0A1V6TFS9</accession>
<evidence type="ECO:0000313" key="3">
    <source>
        <dbReference type="EMBL" id="OQE25101.1"/>
    </source>
</evidence>
<comment type="caution">
    <text evidence="3">The sequence shown here is derived from an EMBL/GenBank/DDBJ whole genome shotgun (WGS) entry which is preliminary data.</text>
</comment>
<keyword evidence="2" id="KW-0812">Transmembrane</keyword>
<keyword evidence="2" id="KW-0472">Membrane</keyword>
<feature type="transmembrane region" description="Helical" evidence="2">
    <location>
        <begin position="79"/>
        <end position="102"/>
    </location>
</feature>
<keyword evidence="2" id="KW-1133">Transmembrane helix</keyword>
<feature type="region of interest" description="Disordered" evidence="1">
    <location>
        <begin position="13"/>
        <end position="34"/>
    </location>
</feature>
<name>A0A1V6TFS9_9EURO</name>
<protein>
    <submittedName>
        <fullName evidence="3">Uncharacterized protein</fullName>
    </submittedName>
</protein>
<evidence type="ECO:0000313" key="4">
    <source>
        <dbReference type="Proteomes" id="UP000191285"/>
    </source>
</evidence>
<reference evidence="4" key="1">
    <citation type="journal article" date="2017" name="Nat. Microbiol.">
        <title>Global analysis of biosynthetic gene clusters reveals vast potential of secondary metabolite production in Penicillium species.</title>
        <authorList>
            <person name="Nielsen J.C."/>
            <person name="Grijseels S."/>
            <person name="Prigent S."/>
            <person name="Ji B."/>
            <person name="Dainat J."/>
            <person name="Nielsen K.F."/>
            <person name="Frisvad J.C."/>
            <person name="Workman M."/>
            <person name="Nielsen J."/>
        </authorList>
    </citation>
    <scope>NUCLEOTIDE SEQUENCE [LARGE SCALE GENOMIC DNA]</scope>
    <source>
        <strain evidence="4">IBT 24891</strain>
    </source>
</reference>
<gene>
    <name evidence="3" type="ORF">PENSTE_c006G04510</name>
</gene>
<dbReference type="AlphaFoldDB" id="A0A1V6TFS9"/>
<dbReference type="Proteomes" id="UP000191285">
    <property type="component" value="Unassembled WGS sequence"/>
</dbReference>
<feature type="compositionally biased region" description="Low complexity" evidence="1">
    <location>
        <begin position="23"/>
        <end position="34"/>
    </location>
</feature>